<comment type="caution">
    <text evidence="3">The sequence shown here is derived from an EMBL/GenBank/DDBJ whole genome shotgun (WGS) entry which is preliminary data.</text>
</comment>
<evidence type="ECO:0000256" key="1">
    <source>
        <dbReference type="SAM" id="MobiDB-lite"/>
    </source>
</evidence>
<reference evidence="3 4" key="1">
    <citation type="submission" date="2018-09" db="EMBL/GenBank/DDBJ databases">
        <title>Cohnella cavernae sp. nov., isolated from a karst cave.</title>
        <authorList>
            <person name="Zhu H."/>
        </authorList>
    </citation>
    <scope>NUCLEOTIDE SEQUENCE [LARGE SCALE GENOMIC DNA]</scope>
    <source>
        <strain evidence="3 4">K2E09-144</strain>
    </source>
</reference>
<protein>
    <submittedName>
        <fullName evidence="3">S-layer homology domain-containing protein</fullName>
    </submittedName>
</protein>
<feature type="compositionally biased region" description="Basic and acidic residues" evidence="1">
    <location>
        <begin position="879"/>
        <end position="895"/>
    </location>
</feature>
<dbReference type="Pfam" id="PF00395">
    <property type="entry name" value="SLH"/>
    <property type="match status" value="3"/>
</dbReference>
<feature type="domain" description="SLH" evidence="2">
    <location>
        <begin position="2417"/>
        <end position="2480"/>
    </location>
</feature>
<accession>A0A398CV85</accession>
<feature type="region of interest" description="Disordered" evidence="1">
    <location>
        <begin position="878"/>
        <end position="902"/>
    </location>
</feature>
<gene>
    <name evidence="3" type="ORF">D3H35_20270</name>
</gene>
<dbReference type="InterPro" id="IPR013783">
    <property type="entry name" value="Ig-like_fold"/>
</dbReference>
<evidence type="ECO:0000259" key="2">
    <source>
        <dbReference type="PROSITE" id="PS51272"/>
    </source>
</evidence>
<evidence type="ECO:0000313" key="4">
    <source>
        <dbReference type="Proteomes" id="UP000266340"/>
    </source>
</evidence>
<dbReference type="InterPro" id="IPR051465">
    <property type="entry name" value="Cell_Envelope_Struct_Comp"/>
</dbReference>
<dbReference type="PROSITE" id="PS51272">
    <property type="entry name" value="SLH"/>
    <property type="match status" value="3"/>
</dbReference>
<dbReference type="Proteomes" id="UP000266340">
    <property type="component" value="Unassembled WGS sequence"/>
</dbReference>
<proteinExistence type="predicted"/>
<dbReference type="PANTHER" id="PTHR43308:SF5">
    <property type="entry name" value="S-LAYER PROTEIN _ PEPTIDOGLYCAN ENDO-BETA-N-ACETYLGLUCOSAMINIDASE"/>
    <property type="match status" value="1"/>
</dbReference>
<evidence type="ECO:0000313" key="3">
    <source>
        <dbReference type="EMBL" id="RIE02944.1"/>
    </source>
</evidence>
<feature type="domain" description="SLH" evidence="2">
    <location>
        <begin position="2488"/>
        <end position="2546"/>
    </location>
</feature>
<dbReference type="InterPro" id="IPR001119">
    <property type="entry name" value="SLH_dom"/>
</dbReference>
<dbReference type="PANTHER" id="PTHR43308">
    <property type="entry name" value="OUTER MEMBRANE PROTEIN ALPHA-RELATED"/>
    <property type="match status" value="1"/>
</dbReference>
<feature type="domain" description="SLH" evidence="2">
    <location>
        <begin position="2357"/>
        <end position="2416"/>
    </location>
</feature>
<name>A0A398CV85_9BACL</name>
<keyword evidence="4" id="KW-1185">Reference proteome</keyword>
<sequence>MKTGLGGKISFMTKMRKRLIAIIVHTLLAAFIMNMVPAAALAAELRQSGVTEIANEFIKITVDNTSGRFGIRTVEGQPIRKKDQNVNMLFGGDDPQTSFTTFRIDGTDYIFGNPYKFAADFFSEVEQPRIVDNIDGTRQIETVWRIKGVSIKQILMLYTRSSDRDNAGNVNIRYEVVNHSGADVQIGSRLLLDTMVGGNDGPAFQIGTSYNAPLMVERKLVHNPEDDPSIAEGERALYKLPPYWVMRDKLSPTNPLATQVIAYGLNNFSENNVNIVDEMIVGHWNSLANTKWDYTVNPNLDFTRDTNDYGTADSAVAFYWNPDRIATGSSKSFETVYGLGELVQPDKVFSIRYMDTAEQLATLDDGSAYKDEGIFDIIAEVENLQSFQMEHSGIELELALEGGLDFVQVDERGNVVRDEDGKAVTTPYRSAKLTFRKEATPEEASQGIQPKYKPGESVTASFKVKAKGNPWPSVKEYMLTAKSPETERKVESIEDEGIKAEYVSSKGGFILLPPVGEATPTYVYGLSPEEAYRDDEKYITVNLSNIEAYHAGNANIEPNFDLFFKEVLTGKRYKVPVRDSVLIQPTDEGLTGDMRITYRTGDLVDDYGNVLTANLGPELPLGQYQVQIDYKGGTGADEEAASIYDITSKQTFLVTDNQKARIREAKILTVTKTTLDLRVNAINAVVNTDEKLAEINRAYPNYNVSSIGQLAADVTAFAAFKTSLVAASKAIDPAYEESGLLDFENVAAYRIETFQSEAELQQSKASGDEMLVEIRGMIKQIGSGDQAEYVVDTKTEPALINKTVAYKGKDIVFVKGRLEALGLSSGLPFVSTLTVKGEGDLKIANSGFLFYRGEWTLDFYNSFKKSFRLSEEEQAAQDEAARQKLAEEKKKKAESNPEDSSLNGALKWAAGAARERMNPLRQINIDSVYFNKYSMYATPGFSISGLSLALSDFLLREDGVSFAGTLNLKVLEAEVKDVLFNDKGFVGVDTALKFNLEKDMGLLKSQNTETTGPDGKKQVVKGTGPTGDVSGEINVTHYVQSVEGISNKYGLKFNAELKSIATINAEIGFKQVADGRILPDVIAFGAEDMDPGIMIAGATYLTGVRGAIRELADTIAGGSDGVPLTLEAGVDVSFGLPPATFYGSIDLMLKMSGIKLEGKLDYAPSSNSERVEMLTMALIEAQWMTPWFVRAEAELDVFGWDVIIGNARIFVGQNLEKNRIDFEGFVGAKVQIPSDVPIVGGIPIGSVFMGLNNDKIWGGVGIGIGFIMIQVGITYYWSGDLEFGTSGEGLPDGLAYLQVQNPEGRPKLVVIGQGIKPVATSWTSREDQIHEITYRSAGEGISILDNGAMDIGIGGITVSNGGKNHVLPMESVTGNALLEVEYFEDTVPELILQDKAAGTSYPVVYYEAGATATQGSVREKGHLPGYTQFIPGSASEGTYDRRKAYIAIPKEVISGGSWTLYSSRSVESKLLDVPLPSTLDEVKLVRDGSNANVFTASWKASNVKQGDTVNLYLTKDAITGQKDTVADSNGHTYDVPAAKDPGVLIAKDLPVGATGVGSTTIDVSQVSLLGSTEDLRGLIKQGDYYLRAELRSVSNFATKTSADKFRIVDPLAPQATGEVEIVPAGNGYFELSFKPGAVKAGQEDYPRSFHIDALRDDADGELSPYANFGTVVLEGEELQKYWNPSTGRYEHIRLGGWTAMSTSNEVDHGTLAGSAGDEPVKYRGLETGKVYAVGVTASVKPPKSADKNENWHFASRVDSVRTLLPAPQKPKLTALTGTTGAAGKSVAVLTSDTAQSIELVSDQQDVRVEAIYSDKIVAGLELANKAGGSKGVLNLSDFSTDGTYGIELKAINKHTGDFSITMLYLTVDTTAPVIYIDKPKTGDRTANGSIAVSGTTSSDAVLTVNGTVIPVETNGAFSGTVPVTGDEAKVKLNFAAVDGVGNRNEAVVDVTNDGFKAPVALVLRKPAAMKLGDSKSVEAFLRYPDGKDGAGKARYKEVPVPGEDMDKLSFSIYMGEAVRVDEEGELQAVKFGSGIVSASFRVSEDAVLSAMTAVSVPGQLEAIAASSSIIDNAADKTRINIANAGNMDGAELVYKTGAEVPELYDDLSAWSLLPASMAIPAADGVSVVIAKRSSDDKLALGASSKIAAQVWKFTGGGGIGGGGFPGVPESPQETVDVLVNGNPVAGQKAEGIVSIPIEGKDLGAGEIGISANDKTAHSFIFNMDKDVREDQDIRLETPIASVLLRANAFISGANGFQVKISKNTDTDAQKLGEIAAGLHAALLGQGATFDIPAREDRYTTVRMPVPDHVVARDITAVILKDSDGSWTTVPWKLDIVGDKAYVEASIAGNGSIAFIGSQSSFNDVKPGFWGKKSIDEAAAKLFVVGKGNGTFKPNSEVTRAELVTVMLKVAGLMNKTATANFSDVNSKDWFWRSAAIASEKGIVSGYEDHTFRPNGKVTRLQAMVMAGRVLEYAGVISSISDEEAKQIVSRFADGASLPEWARKAAALCIKNGVIAGSGAGLDAAGLLTRAQAAAIAMRLDKLVTPD</sequence>
<organism evidence="3 4">
    <name type="scientific">Cohnella faecalis</name>
    <dbReference type="NCBI Taxonomy" id="2315694"/>
    <lineage>
        <taxon>Bacteria</taxon>
        <taxon>Bacillati</taxon>
        <taxon>Bacillota</taxon>
        <taxon>Bacilli</taxon>
        <taxon>Bacillales</taxon>
        <taxon>Paenibacillaceae</taxon>
        <taxon>Cohnella</taxon>
    </lineage>
</organism>
<dbReference type="EMBL" id="QXJM01000039">
    <property type="protein sequence ID" value="RIE02944.1"/>
    <property type="molecule type" value="Genomic_DNA"/>
</dbReference>
<dbReference type="Gene3D" id="2.60.40.10">
    <property type="entry name" value="Immunoglobulins"/>
    <property type="match status" value="1"/>
</dbReference>